<dbReference type="Gene3D" id="3.30.70.100">
    <property type="match status" value="1"/>
</dbReference>
<organism evidence="1 2">
    <name type="scientific">Thiohalocapsa marina</name>
    <dbReference type="NCBI Taxonomy" id="424902"/>
    <lineage>
        <taxon>Bacteria</taxon>
        <taxon>Pseudomonadati</taxon>
        <taxon>Pseudomonadota</taxon>
        <taxon>Gammaproteobacteria</taxon>
        <taxon>Chromatiales</taxon>
        <taxon>Chromatiaceae</taxon>
        <taxon>Thiohalocapsa</taxon>
    </lineage>
</organism>
<dbReference type="SUPFAM" id="SSF55008">
    <property type="entry name" value="HMA, heavy metal-associated domain"/>
    <property type="match status" value="1"/>
</dbReference>
<dbReference type="RefSeq" id="WP_150091933.1">
    <property type="nucleotide sequence ID" value="NZ_JBFUOH010000048.1"/>
</dbReference>
<dbReference type="InterPro" id="IPR006121">
    <property type="entry name" value="HMA_dom"/>
</dbReference>
<reference evidence="1 2" key="1">
    <citation type="submission" date="2019-09" db="EMBL/GenBank/DDBJ databases">
        <title>Whole-genome sequence of the purple sulfur bacterium Thiohalocapsa marina DSM 19078.</title>
        <authorList>
            <person name="Kyndt J.A."/>
            <person name="Meyer T.E."/>
        </authorList>
    </citation>
    <scope>NUCLEOTIDE SEQUENCE [LARGE SCALE GENOMIC DNA]</scope>
    <source>
        <strain evidence="1 2">DSM 19078</strain>
    </source>
</reference>
<sequence>MSQYIHHVPGRIRVRSKAFRCQNDKALLARSQLLALEGVRNVEINTRAASILVQYDPERLSRPELFAALEEVGCIDAVRHDRASSPTAKIGETFGKTLVGVVVQKAVEQSARSLVGAFI</sequence>
<proteinExistence type="predicted"/>
<dbReference type="InterPro" id="IPR036163">
    <property type="entry name" value="HMA_dom_sf"/>
</dbReference>
<keyword evidence="2" id="KW-1185">Reference proteome</keyword>
<dbReference type="CDD" id="cd00371">
    <property type="entry name" value="HMA"/>
    <property type="match status" value="1"/>
</dbReference>
<evidence type="ECO:0000313" key="1">
    <source>
        <dbReference type="EMBL" id="KAA6185805.1"/>
    </source>
</evidence>
<accession>A0A5M8FRV3</accession>
<dbReference type="AlphaFoldDB" id="A0A5M8FRV3"/>
<name>A0A5M8FRV3_9GAMM</name>
<dbReference type="Pfam" id="PF19991">
    <property type="entry name" value="HMA_2"/>
    <property type="match status" value="1"/>
</dbReference>
<protein>
    <submittedName>
        <fullName evidence="1">Heavy-metal-associated domain-containing protein</fullName>
    </submittedName>
</protein>
<comment type="caution">
    <text evidence="1">The sequence shown here is derived from an EMBL/GenBank/DDBJ whole genome shotgun (WGS) entry which is preliminary data.</text>
</comment>
<dbReference type="Proteomes" id="UP000322981">
    <property type="component" value="Unassembled WGS sequence"/>
</dbReference>
<gene>
    <name evidence="1" type="ORF">F2Q65_07325</name>
</gene>
<dbReference type="GO" id="GO:0046872">
    <property type="term" value="F:metal ion binding"/>
    <property type="evidence" value="ECO:0007669"/>
    <property type="project" value="InterPro"/>
</dbReference>
<dbReference type="OrthoDB" id="9794780at2"/>
<dbReference type="EMBL" id="VWXX01000007">
    <property type="protein sequence ID" value="KAA6185805.1"/>
    <property type="molecule type" value="Genomic_DNA"/>
</dbReference>
<evidence type="ECO:0000313" key="2">
    <source>
        <dbReference type="Proteomes" id="UP000322981"/>
    </source>
</evidence>